<feature type="coiled-coil region" evidence="1">
    <location>
        <begin position="301"/>
        <end position="402"/>
    </location>
</feature>
<evidence type="ECO:0000256" key="2">
    <source>
        <dbReference type="SAM" id="MobiDB-lite"/>
    </source>
</evidence>
<dbReference type="Proteomes" id="UP000740883">
    <property type="component" value="Unassembled WGS sequence"/>
</dbReference>
<dbReference type="OrthoDB" id="2192931at2759"/>
<gene>
    <name evidence="3" type="ORF">NGRA_2256</name>
</gene>
<feature type="compositionally biased region" description="Basic and acidic residues" evidence="2">
    <location>
        <begin position="9"/>
        <end position="28"/>
    </location>
</feature>
<organism evidence="3 4">
    <name type="scientific">Nosema granulosis</name>
    <dbReference type="NCBI Taxonomy" id="83296"/>
    <lineage>
        <taxon>Eukaryota</taxon>
        <taxon>Fungi</taxon>
        <taxon>Fungi incertae sedis</taxon>
        <taxon>Microsporidia</taxon>
        <taxon>Nosematidae</taxon>
        <taxon>Nosema</taxon>
    </lineage>
</organism>
<dbReference type="EMBL" id="SBJO01000220">
    <property type="protein sequence ID" value="KAF9762043.1"/>
    <property type="molecule type" value="Genomic_DNA"/>
</dbReference>
<evidence type="ECO:0000313" key="4">
    <source>
        <dbReference type="Proteomes" id="UP000740883"/>
    </source>
</evidence>
<comment type="caution">
    <text evidence="3">The sequence shown here is derived from an EMBL/GenBank/DDBJ whole genome shotgun (WGS) entry which is preliminary data.</text>
</comment>
<name>A0A9P6GYG7_9MICR</name>
<dbReference type="AlphaFoldDB" id="A0A9P6GYG7"/>
<keyword evidence="4" id="KW-1185">Reference proteome</keyword>
<proteinExistence type="predicted"/>
<protein>
    <submittedName>
        <fullName evidence="3">Uncharacterized protein</fullName>
    </submittedName>
</protein>
<feature type="region of interest" description="Disordered" evidence="2">
    <location>
        <begin position="1"/>
        <end position="28"/>
    </location>
</feature>
<reference evidence="3 4" key="1">
    <citation type="journal article" date="2020" name="Genome Biol. Evol.">
        <title>Comparative genomics of strictly vertically transmitted, feminizing microsporidia endosymbionts of amphipod crustaceans.</title>
        <authorList>
            <person name="Cormier A."/>
            <person name="Chebbi M.A."/>
            <person name="Giraud I."/>
            <person name="Wattier R."/>
            <person name="Teixeira M."/>
            <person name="Gilbert C."/>
            <person name="Rigaud T."/>
            <person name="Cordaux R."/>
        </authorList>
    </citation>
    <scope>NUCLEOTIDE SEQUENCE [LARGE SCALE GENOMIC DNA]</scope>
    <source>
        <strain evidence="3 4">Ou3-Ou53</strain>
    </source>
</reference>
<sequence>MEAEAFRSTLEEKEREIGRLEGSLKEEKEKSQREYNELLEEYQRVCGEKDGIYGQFIEIYKQKVSLEKQYKEVEEEACRRSTEVESMRSSLEDFHKIAEKYQEVNNELFKSNGVVREYKARIGDLTKRLEESEQRYSKYILSNRKDVVAILGRELGYIRNKIMHFSTEFMQVSEFYFLYISEQDRLTEMYRASIEEKTLRLEEKTLRLEEKSLKLEQEFLKSSKLEEKSKRLEESIQNFTESLGEIVDGLYGGLRDLSEDFYSLLEGFNLLQSDLSDKENIIRSLVENNTETYEGFLKRENRMLKNEVVLLNAKIDNLQSEEYKEVVERLERIRIENENLREYISNLNSEIVNKDQTVRNLENNLQQVKEKLGNRISKIEKYEKIIEKLRKIKDEYVKLRSKQ</sequence>
<evidence type="ECO:0000256" key="1">
    <source>
        <dbReference type="SAM" id="Coils"/>
    </source>
</evidence>
<accession>A0A9P6GYG7</accession>
<evidence type="ECO:0000313" key="3">
    <source>
        <dbReference type="EMBL" id="KAF9762043.1"/>
    </source>
</evidence>
<keyword evidence="1" id="KW-0175">Coiled coil</keyword>
<feature type="coiled-coil region" evidence="1">
    <location>
        <begin position="191"/>
        <end position="242"/>
    </location>
</feature>